<reference evidence="1" key="1">
    <citation type="submission" date="2023-06" db="EMBL/GenBank/DDBJ databases">
        <title>Genome sequence of Methancorpusculaceae sp. Ag1.</title>
        <authorList>
            <person name="Protasov E."/>
            <person name="Platt K."/>
            <person name="Poehlein A."/>
            <person name="Daniel R."/>
            <person name="Brune A."/>
        </authorList>
    </citation>
    <scope>NUCLEOTIDE SEQUENCE</scope>
    <source>
        <strain evidence="1">Ag1</strain>
    </source>
</reference>
<name>A0AAE4MBW9_9EURY</name>
<dbReference type="EMBL" id="JAWDKA010000001">
    <property type="protein sequence ID" value="MDV0440858.1"/>
    <property type="molecule type" value="Genomic_DNA"/>
</dbReference>
<protein>
    <submittedName>
        <fullName evidence="1">Uncharacterized protein</fullName>
    </submittedName>
</protein>
<gene>
    <name evidence="1" type="ORF">McpAg1_00350</name>
</gene>
<evidence type="ECO:0000313" key="1">
    <source>
        <dbReference type="EMBL" id="MDV0440858.1"/>
    </source>
</evidence>
<comment type="caution">
    <text evidence="1">The sequence shown here is derived from an EMBL/GenBank/DDBJ whole genome shotgun (WGS) entry which is preliminary data.</text>
</comment>
<accession>A0AAE4MBW9</accession>
<sequence length="110" mass="12945">MHCRGRIFQYCLLSLASHGKTEYTEISRKKHHGADENITEFGKIDFCGVFVCSVMFFSVKFPCTPFFRGRLINPKQCFTHNRMYNQIRIFPVKSFLCSDSLYNTLWQEAE</sequence>
<evidence type="ECO:0000313" key="2">
    <source>
        <dbReference type="Proteomes" id="UP001273136"/>
    </source>
</evidence>
<dbReference type="Proteomes" id="UP001273136">
    <property type="component" value="Unassembled WGS sequence"/>
</dbReference>
<keyword evidence="2" id="KW-1185">Reference proteome</keyword>
<dbReference type="AlphaFoldDB" id="A0AAE4MBW9"/>
<organism evidence="1 2">
    <name type="scientific">Methanorbis furvi</name>
    <dbReference type="NCBI Taxonomy" id="3028299"/>
    <lineage>
        <taxon>Archaea</taxon>
        <taxon>Methanobacteriati</taxon>
        <taxon>Methanobacteriota</taxon>
        <taxon>Stenosarchaea group</taxon>
        <taxon>Methanomicrobia</taxon>
        <taxon>Methanomicrobiales</taxon>
        <taxon>Methanocorpusculaceae</taxon>
        <taxon>Methanorbis</taxon>
    </lineage>
</organism>
<proteinExistence type="predicted"/>